<keyword evidence="3" id="KW-1185">Reference proteome</keyword>
<organism evidence="2 3">
    <name type="scientific">Asanoa ishikariensis</name>
    <dbReference type="NCBI Taxonomy" id="137265"/>
    <lineage>
        <taxon>Bacteria</taxon>
        <taxon>Bacillati</taxon>
        <taxon>Actinomycetota</taxon>
        <taxon>Actinomycetes</taxon>
        <taxon>Micromonosporales</taxon>
        <taxon>Micromonosporaceae</taxon>
        <taxon>Asanoa</taxon>
    </lineage>
</organism>
<proteinExistence type="predicted"/>
<dbReference type="AlphaFoldDB" id="A0A1H3T255"/>
<dbReference type="Proteomes" id="UP000199632">
    <property type="component" value="Unassembled WGS sequence"/>
</dbReference>
<gene>
    <name evidence="2" type="ORF">SAMN05421684_5038</name>
</gene>
<evidence type="ECO:0000313" key="3">
    <source>
        <dbReference type="Proteomes" id="UP000199632"/>
    </source>
</evidence>
<keyword evidence="1" id="KW-0812">Transmembrane</keyword>
<feature type="transmembrane region" description="Helical" evidence="1">
    <location>
        <begin position="50"/>
        <end position="71"/>
    </location>
</feature>
<accession>A0A1H3T255</accession>
<sequence length="209" mass="22828">MPRTLLAMVDAYGREPMVDLDRPPPQRPTREPRERLRAGWRRMRTARLQVGAVALAAVVGAVAGGVGVHRWEARQAHAAEVSTVIVRAQLLDPSDLSGSSDGTDSTMVANLTLVNLGPLPIDVEDFEGERNGLVFRNASQQATIRPGFRTVAVSISFACARHTISGEPLPLRLRVRTADGQTRTIETPVEIGAKFWVQFLENLCRNSPS</sequence>
<keyword evidence="1" id="KW-0472">Membrane</keyword>
<keyword evidence="1" id="KW-1133">Transmembrane helix</keyword>
<evidence type="ECO:0000256" key="1">
    <source>
        <dbReference type="SAM" id="Phobius"/>
    </source>
</evidence>
<name>A0A1H3T255_9ACTN</name>
<evidence type="ECO:0000313" key="2">
    <source>
        <dbReference type="EMBL" id="SDZ43911.1"/>
    </source>
</evidence>
<reference evidence="3" key="1">
    <citation type="submission" date="2016-10" db="EMBL/GenBank/DDBJ databases">
        <authorList>
            <person name="Varghese N."/>
            <person name="Submissions S."/>
        </authorList>
    </citation>
    <scope>NUCLEOTIDE SEQUENCE [LARGE SCALE GENOMIC DNA]</scope>
    <source>
        <strain evidence="3">DSM 44718</strain>
    </source>
</reference>
<protein>
    <submittedName>
        <fullName evidence="2">Uncharacterized protein</fullName>
    </submittedName>
</protein>
<dbReference type="EMBL" id="FNQB01000003">
    <property type="protein sequence ID" value="SDZ43911.1"/>
    <property type="molecule type" value="Genomic_DNA"/>
</dbReference>